<organism evidence="3 4">
    <name type="scientific">Pseudonocardia sediminis</name>
    <dbReference type="NCBI Taxonomy" id="1397368"/>
    <lineage>
        <taxon>Bacteria</taxon>
        <taxon>Bacillati</taxon>
        <taxon>Actinomycetota</taxon>
        <taxon>Actinomycetes</taxon>
        <taxon>Pseudonocardiales</taxon>
        <taxon>Pseudonocardiaceae</taxon>
        <taxon>Pseudonocardia</taxon>
    </lineage>
</organism>
<evidence type="ECO:0000313" key="4">
    <source>
        <dbReference type="Proteomes" id="UP000291591"/>
    </source>
</evidence>
<gene>
    <name evidence="3" type="ORF">EV383_0858</name>
</gene>
<protein>
    <submittedName>
        <fullName evidence="3">Uncharacterized protein</fullName>
    </submittedName>
</protein>
<reference evidence="3 4" key="1">
    <citation type="submission" date="2019-02" db="EMBL/GenBank/DDBJ databases">
        <title>Sequencing the genomes of 1000 actinobacteria strains.</title>
        <authorList>
            <person name="Klenk H.-P."/>
        </authorList>
    </citation>
    <scope>NUCLEOTIDE SEQUENCE [LARGE SCALE GENOMIC DNA]</scope>
    <source>
        <strain evidence="3 4">DSM 45779</strain>
    </source>
</reference>
<evidence type="ECO:0000256" key="1">
    <source>
        <dbReference type="SAM" id="MobiDB-lite"/>
    </source>
</evidence>
<dbReference type="AlphaFoldDB" id="A0A4Q7UQT7"/>
<sequence length="201" mass="19704">MASHSTTDTETATTDDDTSTTDTAVADTAAAGKPDADTTATGTTPTQPTATGTTATADASTTITPDSSGSFVTGALALVSAGLGVASLTGTSLGDMMRARQELLGQITAATGGQIDQIEALYGSPWSTVALVNGTFALLAVIVGAVLLATRGRRPDTSNLVKAVALGGTVLGVIGLLVAGGMYLDLFAAAPMLPTMPGLGG</sequence>
<evidence type="ECO:0000313" key="3">
    <source>
        <dbReference type="EMBL" id="RZT84025.1"/>
    </source>
</evidence>
<accession>A0A4Q7UQT7</accession>
<dbReference type="Proteomes" id="UP000291591">
    <property type="component" value="Unassembled WGS sequence"/>
</dbReference>
<feature type="transmembrane region" description="Helical" evidence="2">
    <location>
        <begin position="126"/>
        <end position="148"/>
    </location>
</feature>
<keyword evidence="2" id="KW-0472">Membrane</keyword>
<feature type="region of interest" description="Disordered" evidence="1">
    <location>
        <begin position="1"/>
        <end position="64"/>
    </location>
</feature>
<feature type="compositionally biased region" description="Low complexity" evidence="1">
    <location>
        <begin position="1"/>
        <end position="12"/>
    </location>
</feature>
<feature type="transmembrane region" description="Helical" evidence="2">
    <location>
        <begin position="160"/>
        <end position="184"/>
    </location>
</feature>
<feature type="compositionally biased region" description="Low complexity" evidence="1">
    <location>
        <begin position="20"/>
        <end position="64"/>
    </location>
</feature>
<evidence type="ECO:0000256" key="2">
    <source>
        <dbReference type="SAM" id="Phobius"/>
    </source>
</evidence>
<keyword evidence="2" id="KW-0812">Transmembrane</keyword>
<proteinExistence type="predicted"/>
<dbReference type="OrthoDB" id="3853425at2"/>
<name>A0A4Q7UQT7_PSEST</name>
<keyword evidence="4" id="KW-1185">Reference proteome</keyword>
<dbReference type="EMBL" id="SHKL01000001">
    <property type="protein sequence ID" value="RZT84025.1"/>
    <property type="molecule type" value="Genomic_DNA"/>
</dbReference>
<dbReference type="RefSeq" id="WP_130288700.1">
    <property type="nucleotide sequence ID" value="NZ_SHKL01000001.1"/>
</dbReference>
<comment type="caution">
    <text evidence="3">The sequence shown here is derived from an EMBL/GenBank/DDBJ whole genome shotgun (WGS) entry which is preliminary data.</text>
</comment>
<keyword evidence="2" id="KW-1133">Transmembrane helix</keyword>